<dbReference type="AlphaFoldDB" id="A0A4Z2EBW9"/>
<evidence type="ECO:0000313" key="1">
    <source>
        <dbReference type="EMBL" id="TNN26223.1"/>
    </source>
</evidence>
<protein>
    <submittedName>
        <fullName evidence="1">Uncharacterized protein</fullName>
    </submittedName>
</protein>
<comment type="caution">
    <text evidence="1">The sequence shown here is derived from an EMBL/GenBank/DDBJ whole genome shotgun (WGS) entry which is preliminary data.</text>
</comment>
<name>A0A4Z2EBW9_9TELE</name>
<accession>A0A4Z2EBW9</accession>
<dbReference type="EMBL" id="SRLO01010703">
    <property type="protein sequence ID" value="TNN26223.1"/>
    <property type="molecule type" value="Genomic_DNA"/>
</dbReference>
<proteinExistence type="predicted"/>
<sequence>MEHVKPQQSFSRHGLPALCALHCSTVGLWLPASHFPAASLALHSGPSAANTKGFAHELTN</sequence>
<dbReference type="Proteomes" id="UP000314294">
    <property type="component" value="Unassembled WGS sequence"/>
</dbReference>
<evidence type="ECO:0000313" key="2">
    <source>
        <dbReference type="Proteomes" id="UP000314294"/>
    </source>
</evidence>
<organism evidence="1 2">
    <name type="scientific">Liparis tanakae</name>
    <name type="common">Tanaka's snailfish</name>
    <dbReference type="NCBI Taxonomy" id="230148"/>
    <lineage>
        <taxon>Eukaryota</taxon>
        <taxon>Metazoa</taxon>
        <taxon>Chordata</taxon>
        <taxon>Craniata</taxon>
        <taxon>Vertebrata</taxon>
        <taxon>Euteleostomi</taxon>
        <taxon>Actinopterygii</taxon>
        <taxon>Neopterygii</taxon>
        <taxon>Teleostei</taxon>
        <taxon>Neoteleostei</taxon>
        <taxon>Acanthomorphata</taxon>
        <taxon>Eupercaria</taxon>
        <taxon>Perciformes</taxon>
        <taxon>Cottioidei</taxon>
        <taxon>Cottales</taxon>
        <taxon>Liparidae</taxon>
        <taxon>Liparis</taxon>
    </lineage>
</organism>
<gene>
    <name evidence="1" type="ORF">EYF80_063640</name>
</gene>
<reference evidence="1 2" key="1">
    <citation type="submission" date="2019-03" db="EMBL/GenBank/DDBJ databases">
        <title>First draft genome of Liparis tanakae, snailfish: a comprehensive survey of snailfish specific genes.</title>
        <authorList>
            <person name="Kim W."/>
            <person name="Song I."/>
            <person name="Jeong J.-H."/>
            <person name="Kim D."/>
            <person name="Kim S."/>
            <person name="Ryu S."/>
            <person name="Song J.Y."/>
            <person name="Lee S.K."/>
        </authorList>
    </citation>
    <scope>NUCLEOTIDE SEQUENCE [LARGE SCALE GENOMIC DNA]</scope>
    <source>
        <tissue evidence="1">Muscle</tissue>
    </source>
</reference>
<keyword evidence="2" id="KW-1185">Reference proteome</keyword>